<evidence type="ECO:0000259" key="3">
    <source>
        <dbReference type="PROSITE" id="PS51186"/>
    </source>
</evidence>
<dbReference type="PANTHER" id="PTHR39159">
    <property type="match status" value="1"/>
</dbReference>
<dbReference type="EMBL" id="BLWD01000001">
    <property type="protein sequence ID" value="GFN02826.1"/>
    <property type="molecule type" value="Genomic_DNA"/>
</dbReference>
<keyword evidence="1" id="KW-0378">Hydrolase</keyword>
<dbReference type="InterPro" id="IPR016181">
    <property type="entry name" value="Acyl_CoA_acyltransferase"/>
</dbReference>
<sequence>MRDFRPSDAQAWTRVRRAAVPYLVSTPEQVTHDLAHAHPDRHYRLLVAERDGEVIGTAQAQIAHESTEPGQGSCTPHVLPGHTGRGAGSLLLSTAEEHLAQAGAAVVHAWVLDTPQSLEFARGRGYRPGRSAHFQHLDLAGASLPPLQEAPAGVELRSGADFADDPRPLFEADAEVTPDEPTDVPTELDDYEDWLTNTWRHPTFDAALTTVVLVDGRVAAFSAAGTDGSRTYSSNMTGTLRAFRGGVWRSWRRTTRCTGLGRPDTRTPTPPTTPATARCWPSTRRSATRSAPRRSAMPAPSAEPRAPRSKGLVVALTKAGRTKIRYPAELVRDDGTRVTVRAPWAAPGVRDFGFVRFEPGDVLTEHYWRDRWFAVKEVRTGDGELKGWYCDITRPAVLADGVLAVEDLDLDLWVSADGSSVLRLDEDEFEASGLAGRDPGAAGAAARALDELEALARAEGLAGLLT</sequence>
<evidence type="ECO:0000256" key="1">
    <source>
        <dbReference type="ARBA" id="ARBA00022801"/>
    </source>
</evidence>
<dbReference type="GO" id="GO:0016747">
    <property type="term" value="F:acyltransferase activity, transferring groups other than amino-acyl groups"/>
    <property type="evidence" value="ECO:0007669"/>
    <property type="project" value="InterPro"/>
</dbReference>
<dbReference type="InterPro" id="IPR050212">
    <property type="entry name" value="Ntdp-like"/>
</dbReference>
<name>A0A7J0CK15_STRMI</name>
<evidence type="ECO:0000313" key="5">
    <source>
        <dbReference type="Proteomes" id="UP000498740"/>
    </source>
</evidence>
<proteinExistence type="predicted"/>
<comment type="caution">
    <text evidence="4">The sequence shown here is derived from an EMBL/GenBank/DDBJ whole genome shotgun (WGS) entry which is preliminary data.</text>
</comment>
<evidence type="ECO:0000256" key="2">
    <source>
        <dbReference type="SAM" id="MobiDB-lite"/>
    </source>
</evidence>
<protein>
    <recommendedName>
        <fullName evidence="3">N-acetyltransferase domain-containing protein</fullName>
    </recommendedName>
</protein>
<dbReference type="Proteomes" id="UP000498740">
    <property type="component" value="Unassembled WGS sequence"/>
</dbReference>
<dbReference type="SUPFAM" id="SSF55729">
    <property type="entry name" value="Acyl-CoA N-acyltransferases (Nat)"/>
    <property type="match status" value="1"/>
</dbReference>
<gene>
    <name evidence="4" type="ORF">Smic_13820</name>
</gene>
<dbReference type="InterPro" id="IPR000182">
    <property type="entry name" value="GNAT_dom"/>
</dbReference>
<dbReference type="InterPro" id="IPR007295">
    <property type="entry name" value="DUF402"/>
</dbReference>
<accession>A0A7J0CK15</accession>
<feature type="compositionally biased region" description="Low complexity" evidence="2">
    <location>
        <begin position="274"/>
        <end position="304"/>
    </location>
</feature>
<reference evidence="4 5" key="1">
    <citation type="submission" date="2020-05" db="EMBL/GenBank/DDBJ databases">
        <title>Whole genome shotgun sequence of Streptomyces microflavus NBRC 13062.</title>
        <authorList>
            <person name="Komaki H."/>
            <person name="Tamura T."/>
        </authorList>
    </citation>
    <scope>NUCLEOTIDE SEQUENCE [LARGE SCALE GENOMIC DNA]</scope>
    <source>
        <strain evidence="4 5">NBRC 13062</strain>
    </source>
</reference>
<dbReference type="PROSITE" id="PS51186">
    <property type="entry name" value="GNAT"/>
    <property type="match status" value="1"/>
</dbReference>
<organism evidence="4 5">
    <name type="scientific">Streptomyces microflavus</name>
    <name type="common">Streptomyces lipmanii</name>
    <dbReference type="NCBI Taxonomy" id="1919"/>
    <lineage>
        <taxon>Bacteria</taxon>
        <taxon>Bacillati</taxon>
        <taxon>Actinomycetota</taxon>
        <taxon>Actinomycetes</taxon>
        <taxon>Kitasatosporales</taxon>
        <taxon>Streptomycetaceae</taxon>
        <taxon>Streptomyces</taxon>
    </lineage>
</organism>
<dbReference type="GO" id="GO:0016787">
    <property type="term" value="F:hydrolase activity"/>
    <property type="evidence" value="ECO:0007669"/>
    <property type="project" value="UniProtKB-KW"/>
</dbReference>
<dbReference type="InterPro" id="IPR035930">
    <property type="entry name" value="FomD-like_sf"/>
</dbReference>
<evidence type="ECO:0000313" key="4">
    <source>
        <dbReference type="EMBL" id="GFN02826.1"/>
    </source>
</evidence>
<dbReference type="PANTHER" id="PTHR39159:SF1">
    <property type="entry name" value="UPF0374 PROTEIN YGAC"/>
    <property type="match status" value="1"/>
</dbReference>
<dbReference type="Pfam" id="PF00583">
    <property type="entry name" value="Acetyltransf_1"/>
    <property type="match status" value="1"/>
</dbReference>
<dbReference type="CDD" id="cd04301">
    <property type="entry name" value="NAT_SF"/>
    <property type="match status" value="1"/>
</dbReference>
<dbReference type="Gene3D" id="3.40.630.30">
    <property type="match status" value="1"/>
</dbReference>
<dbReference type="AlphaFoldDB" id="A0A7J0CK15"/>
<feature type="domain" description="N-acetyltransferase" evidence="3">
    <location>
        <begin position="1"/>
        <end position="151"/>
    </location>
</feature>
<dbReference type="SUPFAM" id="SSF159234">
    <property type="entry name" value="FomD-like"/>
    <property type="match status" value="1"/>
</dbReference>
<feature type="region of interest" description="Disordered" evidence="2">
    <location>
        <begin position="254"/>
        <end position="311"/>
    </location>
</feature>
<dbReference type="Pfam" id="PF04167">
    <property type="entry name" value="DUF402"/>
    <property type="match status" value="1"/>
</dbReference>
<dbReference type="Gene3D" id="2.40.380.10">
    <property type="entry name" value="FomD-like"/>
    <property type="match status" value="1"/>
</dbReference>